<protein>
    <submittedName>
        <fullName evidence="2">Transcriptional regulator</fullName>
    </submittedName>
</protein>
<keyword evidence="1" id="KW-0732">Signal</keyword>
<reference evidence="2 3" key="1">
    <citation type="submission" date="2017-07" db="EMBL/GenBank/DDBJ databases">
        <title>Paenibacillus herberti R33 genome sequencing and assembly.</title>
        <authorList>
            <person name="Su W."/>
        </authorList>
    </citation>
    <scope>NUCLEOTIDE SEQUENCE [LARGE SCALE GENOMIC DNA]</scope>
    <source>
        <strain evidence="2 3">R33</strain>
    </source>
</reference>
<evidence type="ECO:0000256" key="1">
    <source>
        <dbReference type="SAM" id="SignalP"/>
    </source>
</evidence>
<dbReference type="Proteomes" id="UP000215145">
    <property type="component" value="Unassembled WGS sequence"/>
</dbReference>
<accession>A0A229NVG5</accession>
<dbReference type="Gene3D" id="1.10.10.10">
    <property type="entry name" value="Winged helix-like DNA-binding domain superfamily/Winged helix DNA-binding domain"/>
    <property type="match status" value="1"/>
</dbReference>
<dbReference type="InterPro" id="IPR036390">
    <property type="entry name" value="WH_DNA-bd_sf"/>
</dbReference>
<dbReference type="GO" id="GO:0005829">
    <property type="term" value="C:cytosol"/>
    <property type="evidence" value="ECO:0007669"/>
    <property type="project" value="TreeGrafter"/>
</dbReference>
<gene>
    <name evidence="2" type="ORF">CGZ75_12795</name>
</gene>
<proteinExistence type="predicted"/>
<dbReference type="Pfam" id="PF02082">
    <property type="entry name" value="Rrf2"/>
    <property type="match status" value="1"/>
</dbReference>
<dbReference type="EMBL" id="NMUQ01000002">
    <property type="protein sequence ID" value="OXM13887.1"/>
    <property type="molecule type" value="Genomic_DNA"/>
</dbReference>
<dbReference type="AlphaFoldDB" id="A0A229NVG5"/>
<dbReference type="OrthoDB" id="213028at2"/>
<dbReference type="PANTHER" id="PTHR33221">
    <property type="entry name" value="WINGED HELIX-TURN-HELIX TRANSCRIPTIONAL REGULATOR, RRF2 FAMILY"/>
    <property type="match status" value="1"/>
</dbReference>
<dbReference type="RefSeq" id="WP_089524714.1">
    <property type="nucleotide sequence ID" value="NZ_NMUQ01000002.1"/>
</dbReference>
<feature type="signal peptide" evidence="1">
    <location>
        <begin position="1"/>
        <end position="24"/>
    </location>
</feature>
<dbReference type="PROSITE" id="PS51197">
    <property type="entry name" value="HTH_RRF2_2"/>
    <property type="match status" value="1"/>
</dbReference>
<feature type="chain" id="PRO_5013302684" evidence="1">
    <location>
        <begin position="25"/>
        <end position="150"/>
    </location>
</feature>
<dbReference type="FunFam" id="1.10.10.10:FF:000138">
    <property type="entry name" value="Rrf2 family transcriptional regulator"/>
    <property type="match status" value="1"/>
</dbReference>
<keyword evidence="3" id="KW-1185">Reference proteome</keyword>
<comment type="caution">
    <text evidence="2">The sequence shown here is derived from an EMBL/GenBank/DDBJ whole genome shotgun (WGS) entry which is preliminary data.</text>
</comment>
<dbReference type="GO" id="GO:0003700">
    <property type="term" value="F:DNA-binding transcription factor activity"/>
    <property type="evidence" value="ECO:0007669"/>
    <property type="project" value="TreeGrafter"/>
</dbReference>
<dbReference type="InterPro" id="IPR036388">
    <property type="entry name" value="WH-like_DNA-bd_sf"/>
</dbReference>
<evidence type="ECO:0000313" key="3">
    <source>
        <dbReference type="Proteomes" id="UP000215145"/>
    </source>
</evidence>
<evidence type="ECO:0000313" key="2">
    <source>
        <dbReference type="EMBL" id="OXM13887.1"/>
    </source>
</evidence>
<sequence length="150" mass="15759">MKQISSRFSVAVHMLTLIAVSPQACTGDFLAGSVNTNPVIIRKLLGMLKKAGLIEVRAGVGGSTLLRSAAEVTLLDVYRAVESAATEGLFSFHEHPNPACPVGRGIESDLQVEMRAAQAALEDRLAAVTIADMSGKITAADKECWHGANG</sequence>
<dbReference type="SUPFAM" id="SSF46785">
    <property type="entry name" value="Winged helix' DNA-binding domain"/>
    <property type="match status" value="1"/>
</dbReference>
<organism evidence="2 3">
    <name type="scientific">Paenibacillus herberti</name>
    <dbReference type="NCBI Taxonomy" id="1619309"/>
    <lineage>
        <taxon>Bacteria</taxon>
        <taxon>Bacillati</taxon>
        <taxon>Bacillota</taxon>
        <taxon>Bacilli</taxon>
        <taxon>Bacillales</taxon>
        <taxon>Paenibacillaceae</taxon>
        <taxon>Paenibacillus</taxon>
    </lineage>
</organism>
<dbReference type="InterPro" id="IPR000944">
    <property type="entry name" value="Tscrpt_reg_Rrf2"/>
</dbReference>
<name>A0A229NVG5_9BACL</name>
<dbReference type="PANTHER" id="PTHR33221:SF15">
    <property type="entry name" value="HTH-TYPE TRANSCRIPTIONAL REGULATOR YWGB-RELATED"/>
    <property type="match status" value="1"/>
</dbReference>